<dbReference type="RefSeq" id="WP_285670250.1">
    <property type="nucleotide sequence ID" value="NZ_BSYI01000004.1"/>
</dbReference>
<keyword evidence="2" id="KW-1133">Transmembrane helix</keyword>
<feature type="region of interest" description="Disordered" evidence="1">
    <location>
        <begin position="433"/>
        <end position="472"/>
    </location>
</feature>
<gene>
    <name evidence="3" type="ORF">LNKW23_08010</name>
</gene>
<keyword evidence="2" id="KW-0472">Membrane</keyword>
<keyword evidence="2" id="KW-0812">Transmembrane</keyword>
<proteinExistence type="predicted"/>
<comment type="caution">
    <text evidence="3">The sequence shown here is derived from an EMBL/GenBank/DDBJ whole genome shotgun (WGS) entry which is preliminary data.</text>
</comment>
<feature type="transmembrane region" description="Helical" evidence="2">
    <location>
        <begin position="20"/>
        <end position="46"/>
    </location>
</feature>
<evidence type="ECO:0000256" key="1">
    <source>
        <dbReference type="SAM" id="MobiDB-lite"/>
    </source>
</evidence>
<sequence length="472" mass="52818">MEAELAQDPSLLEHVEGISTTVWVAMGLLAAAILWLLKWAVTVLFVQGKGVSLVTIPFSRVAGKILEDRFVQKLADTKTLPKLHVPASWQEFNRFNGYVAHRMQTYRELIHLVQTKFNGPSAVCLRIAVRYFEQEFVETFRTAERGFRELDRLDDKVRATHRSIHDELKTNTDPLERERIAAEKDHEMIRIRRKHAIAAQPVSLWLRRRLGQFLGSLVAPVVNLAWSSLGARELKREKRKLRARLYELRTAIAEEHRRIFSEHEAEVAGVCLELIEHDRMFLSHLYHRFGLEVESLKFTVASGRVLELVAADNEAGARARRELGLDGSGCGETLICDAEALREQVRLDPELQTYVGLGPEAVLEGTFEAYLRIKLLLGTITLPGYSPHWIAHLPPPGEFGRAQLEYQHFAHQLGWLKRPLPGMEVHTNGLVSLGELPEGEPATAPEIGPGSDPGTGPEAGPETGPAQIAPAG</sequence>
<dbReference type="EMBL" id="BSYI01000004">
    <property type="protein sequence ID" value="GMG81588.1"/>
    <property type="molecule type" value="Genomic_DNA"/>
</dbReference>
<feature type="compositionally biased region" description="Low complexity" evidence="1">
    <location>
        <begin position="454"/>
        <end position="466"/>
    </location>
</feature>
<evidence type="ECO:0000256" key="2">
    <source>
        <dbReference type="SAM" id="Phobius"/>
    </source>
</evidence>
<protein>
    <submittedName>
        <fullName evidence="3">Uncharacterized protein</fullName>
    </submittedName>
</protein>
<evidence type="ECO:0000313" key="4">
    <source>
        <dbReference type="Proteomes" id="UP001239909"/>
    </source>
</evidence>
<name>A0ABQ6LE10_9RHOB</name>
<organism evidence="3 4">
    <name type="scientific">Paralimibaculum aggregatum</name>
    <dbReference type="NCBI Taxonomy" id="3036245"/>
    <lineage>
        <taxon>Bacteria</taxon>
        <taxon>Pseudomonadati</taxon>
        <taxon>Pseudomonadota</taxon>
        <taxon>Alphaproteobacteria</taxon>
        <taxon>Rhodobacterales</taxon>
        <taxon>Paracoccaceae</taxon>
        <taxon>Paralimibaculum</taxon>
    </lineage>
</organism>
<evidence type="ECO:0000313" key="3">
    <source>
        <dbReference type="EMBL" id="GMG81588.1"/>
    </source>
</evidence>
<keyword evidence="4" id="KW-1185">Reference proteome</keyword>
<dbReference type="Proteomes" id="UP001239909">
    <property type="component" value="Unassembled WGS sequence"/>
</dbReference>
<reference evidence="3 4" key="1">
    <citation type="submission" date="2023-04" db="EMBL/GenBank/DDBJ databases">
        <title>Marinoamorphus aggregata gen. nov., sp. Nov., isolate from tissue of brittle star Ophioplocus japonicus.</title>
        <authorList>
            <person name="Kawano K."/>
            <person name="Sawayama S."/>
            <person name="Nakagawa S."/>
        </authorList>
    </citation>
    <scope>NUCLEOTIDE SEQUENCE [LARGE SCALE GENOMIC DNA]</scope>
    <source>
        <strain evidence="3 4">NKW23</strain>
    </source>
</reference>
<accession>A0ABQ6LE10</accession>